<protein>
    <submittedName>
        <fullName evidence="2">Uncharacterized protein</fullName>
    </submittedName>
</protein>
<evidence type="ECO:0000313" key="3">
    <source>
        <dbReference type="Proteomes" id="UP000316426"/>
    </source>
</evidence>
<dbReference type="Proteomes" id="UP000316426">
    <property type="component" value="Chromosome"/>
</dbReference>
<dbReference type="KEGG" id="bmei:Spa11_14130"/>
<feature type="region of interest" description="Disordered" evidence="1">
    <location>
        <begin position="64"/>
        <end position="84"/>
    </location>
</feature>
<keyword evidence="3" id="KW-1185">Reference proteome</keyword>
<name>A0A518K614_9BACT</name>
<organism evidence="2 3">
    <name type="scientific">Botrimarina mediterranea</name>
    <dbReference type="NCBI Taxonomy" id="2528022"/>
    <lineage>
        <taxon>Bacteria</taxon>
        <taxon>Pseudomonadati</taxon>
        <taxon>Planctomycetota</taxon>
        <taxon>Planctomycetia</taxon>
        <taxon>Pirellulales</taxon>
        <taxon>Lacipirellulaceae</taxon>
        <taxon>Botrimarina</taxon>
    </lineage>
</organism>
<accession>A0A518K614</accession>
<dbReference type="RefSeq" id="WP_145109816.1">
    <property type="nucleotide sequence ID" value="NZ_CP036349.1"/>
</dbReference>
<feature type="compositionally biased region" description="Basic and acidic residues" evidence="1">
    <location>
        <begin position="64"/>
        <end position="76"/>
    </location>
</feature>
<sequence length="84" mass="9404">MNLLLHLPPELEARLTQQARSTGQNPEEIALRVLEEQLVDETLATASLSADDWVSDVRSWAESHRTLSQEADDSRESIYAGRGE</sequence>
<reference evidence="2 3" key="1">
    <citation type="submission" date="2019-02" db="EMBL/GenBank/DDBJ databases">
        <title>Deep-cultivation of Planctomycetes and their phenomic and genomic characterization uncovers novel biology.</title>
        <authorList>
            <person name="Wiegand S."/>
            <person name="Jogler M."/>
            <person name="Boedeker C."/>
            <person name="Pinto D."/>
            <person name="Vollmers J."/>
            <person name="Rivas-Marin E."/>
            <person name="Kohn T."/>
            <person name="Peeters S.H."/>
            <person name="Heuer A."/>
            <person name="Rast P."/>
            <person name="Oberbeckmann S."/>
            <person name="Bunk B."/>
            <person name="Jeske O."/>
            <person name="Meyerdierks A."/>
            <person name="Storesund J.E."/>
            <person name="Kallscheuer N."/>
            <person name="Luecker S."/>
            <person name="Lage O.M."/>
            <person name="Pohl T."/>
            <person name="Merkel B.J."/>
            <person name="Hornburger P."/>
            <person name="Mueller R.-W."/>
            <person name="Bruemmer F."/>
            <person name="Labrenz M."/>
            <person name="Spormann A.M."/>
            <person name="Op den Camp H."/>
            <person name="Overmann J."/>
            <person name="Amann R."/>
            <person name="Jetten M.S.M."/>
            <person name="Mascher T."/>
            <person name="Medema M.H."/>
            <person name="Devos D.P."/>
            <person name="Kaster A.-K."/>
            <person name="Ovreas L."/>
            <person name="Rohde M."/>
            <person name="Galperin M.Y."/>
            <person name="Jogler C."/>
        </authorList>
    </citation>
    <scope>NUCLEOTIDE SEQUENCE [LARGE SCALE GENOMIC DNA]</scope>
    <source>
        <strain evidence="2 3">Spa11</strain>
    </source>
</reference>
<dbReference type="AlphaFoldDB" id="A0A518K614"/>
<evidence type="ECO:0000313" key="2">
    <source>
        <dbReference type="EMBL" id="QDV73217.1"/>
    </source>
</evidence>
<gene>
    <name evidence="2" type="ORF">Spa11_14130</name>
</gene>
<evidence type="ECO:0000256" key="1">
    <source>
        <dbReference type="SAM" id="MobiDB-lite"/>
    </source>
</evidence>
<proteinExistence type="predicted"/>
<dbReference type="EMBL" id="CP036349">
    <property type="protein sequence ID" value="QDV73217.1"/>
    <property type="molecule type" value="Genomic_DNA"/>
</dbReference>